<keyword evidence="9" id="KW-1185">Reference proteome</keyword>
<dbReference type="SMART" id="SM00720">
    <property type="entry name" value="calpain_III"/>
    <property type="match status" value="1"/>
</dbReference>
<dbReference type="EMBL" id="JAADJZ010000017">
    <property type="protein sequence ID" value="KAF2869039.1"/>
    <property type="molecule type" value="Genomic_DNA"/>
</dbReference>
<evidence type="ECO:0000256" key="5">
    <source>
        <dbReference type="PROSITE-ProRule" id="PRU00239"/>
    </source>
</evidence>
<evidence type="ECO:0000256" key="1">
    <source>
        <dbReference type="ARBA" id="ARBA00010193"/>
    </source>
</evidence>
<feature type="active site" evidence="5">
    <location>
        <position position="348"/>
    </location>
</feature>
<feature type="region of interest" description="Disordered" evidence="6">
    <location>
        <begin position="193"/>
        <end position="231"/>
    </location>
</feature>
<keyword evidence="2 5" id="KW-0645">Protease</keyword>
<accession>A0A7C8M5L3</accession>
<evidence type="ECO:0000313" key="9">
    <source>
        <dbReference type="Proteomes" id="UP000481861"/>
    </source>
</evidence>
<evidence type="ECO:0000256" key="3">
    <source>
        <dbReference type="ARBA" id="ARBA00022801"/>
    </source>
</evidence>
<dbReference type="Gene3D" id="3.90.70.10">
    <property type="entry name" value="Cysteine proteinases"/>
    <property type="match status" value="1"/>
</dbReference>
<proteinExistence type="inferred from homology"/>
<dbReference type="Proteomes" id="UP000481861">
    <property type="component" value="Unassembled WGS sequence"/>
</dbReference>
<reference evidence="8 9" key="1">
    <citation type="submission" date="2020-01" db="EMBL/GenBank/DDBJ databases">
        <authorList>
            <consortium name="DOE Joint Genome Institute"/>
            <person name="Haridas S."/>
            <person name="Albert R."/>
            <person name="Binder M."/>
            <person name="Bloem J."/>
            <person name="Labutti K."/>
            <person name="Salamov A."/>
            <person name="Andreopoulos B."/>
            <person name="Baker S.E."/>
            <person name="Barry K."/>
            <person name="Bills G."/>
            <person name="Bluhm B.H."/>
            <person name="Cannon C."/>
            <person name="Castanera R."/>
            <person name="Culley D.E."/>
            <person name="Daum C."/>
            <person name="Ezra D."/>
            <person name="Gonzalez J.B."/>
            <person name="Henrissat B."/>
            <person name="Kuo A."/>
            <person name="Liang C."/>
            <person name="Lipzen A."/>
            <person name="Lutzoni F."/>
            <person name="Magnuson J."/>
            <person name="Mondo S."/>
            <person name="Nolan M."/>
            <person name="Ohm R."/>
            <person name="Pangilinan J."/>
            <person name="Park H.-J.H."/>
            <person name="Ramirez L."/>
            <person name="Alfaro M."/>
            <person name="Sun H."/>
            <person name="Tritt A."/>
            <person name="Yoshinaga Y."/>
            <person name="Zwiers L.-H.L."/>
            <person name="Turgeon B.G."/>
            <person name="Goodwin S.B."/>
            <person name="Spatafora J.W."/>
            <person name="Crous P.W."/>
            <person name="Grigoriev I.V."/>
        </authorList>
    </citation>
    <scope>NUCLEOTIDE SEQUENCE [LARGE SCALE GENOMIC DNA]</scope>
    <source>
        <strain evidence="8 9">CBS 611.86</strain>
    </source>
</reference>
<dbReference type="SUPFAM" id="SSF54001">
    <property type="entry name" value="Cysteine proteinases"/>
    <property type="match status" value="1"/>
</dbReference>
<dbReference type="PANTHER" id="PTHR46143">
    <property type="entry name" value="CALPAIN-7"/>
    <property type="match status" value="1"/>
</dbReference>
<dbReference type="InterPro" id="IPR001300">
    <property type="entry name" value="Peptidase_C2_calpain_cat"/>
</dbReference>
<dbReference type="PANTHER" id="PTHR46143:SF1">
    <property type="entry name" value="CALPAIN-7"/>
    <property type="match status" value="1"/>
</dbReference>
<evidence type="ECO:0000313" key="8">
    <source>
        <dbReference type="EMBL" id="KAF2869039.1"/>
    </source>
</evidence>
<feature type="compositionally biased region" description="Polar residues" evidence="6">
    <location>
        <begin position="203"/>
        <end position="219"/>
    </location>
</feature>
<dbReference type="AlphaFoldDB" id="A0A7C8M5L3"/>
<dbReference type="SMART" id="SM00230">
    <property type="entry name" value="CysPc"/>
    <property type="match status" value="1"/>
</dbReference>
<dbReference type="Pfam" id="PF00648">
    <property type="entry name" value="Peptidase_C2"/>
    <property type="match status" value="1"/>
</dbReference>
<feature type="active site" evidence="5">
    <location>
        <position position="536"/>
    </location>
</feature>
<evidence type="ECO:0000256" key="6">
    <source>
        <dbReference type="SAM" id="MobiDB-lite"/>
    </source>
</evidence>
<evidence type="ECO:0000256" key="4">
    <source>
        <dbReference type="ARBA" id="ARBA00022807"/>
    </source>
</evidence>
<comment type="similarity">
    <text evidence="1">Belongs to the peptidase C2 family. PalB/RIM13 subfamily.</text>
</comment>
<dbReference type="CDD" id="cd00044">
    <property type="entry name" value="CysPc"/>
    <property type="match status" value="1"/>
</dbReference>
<name>A0A7C8M5L3_9PLEO</name>
<dbReference type="InterPro" id="IPR051297">
    <property type="entry name" value="PalB/RIM13"/>
</dbReference>
<sequence length="1034" mass="114657">MADSKSAQLQAYKAAASSYQARVQTATTKDEALKLSLSAAENFMGALSLSSSAREKKELKAQCSLLMDVADRIKNVNPWTPLAAMDETTTKNEAIGNWATEVSKFKANSVSDGIASQSNPFVAAENMHPQPIDSPPLDLISATLESSPRLLEGYVNPPPHTFGTLISLSDQHPSPALLDADKEFANPEDLLTATSPHVDARSGVNSGQKLTTDSTTSIHPTVARPQETPSLAPASYIRRLAQPTSSRKLTKKEEIRLWKSSFVNGFKCPPWNKDPLSSEFVLADGEDLFTDVPDLSLSAYQQQFFKGWIRARNALPPSSTFSNDANKTGPSMTASRSIDLVQDAASDCSVVASLCAGIARAEQGHDQLLANLIHPFDKNRGKPVMSSNGKYVVRLNFNGCWRKVVIDDRLPMSHTHRLLHVIDRQNPALLWPALLEKAYLKVRGGYDFPGSDSCSDLWTLTGWLPEQIYLQETNTVSAEVWNRVFKSFSYGDVLVTLGTGKMSTRQERELGLEGQHSYAVLDLKETEHDKLLLIKNPWVEGKGWCGSRPSLGHAPDKNGIGTTGDGVNSQENLHATTFWIGLEQVVQHFESIYLNWNPGLFRHRQDIHFEWTIEEHGVIGDCIVENPQFSFSARKSDVVWLLLCRHFRDASRDVKDESDAFNDGSIRPDSQIYSSGEPLKGYMSIFVCDGKGEQLYIKETYLESSRYVTTPQTLLRWDSKSDSRYTIIIDQDELPASPYTFSLSAFSNSPITLEPATQKYPFQTIAKDVWTKATAGGNPGSLRYFENPQYSVEIRDKSSLAILLTSTNPANLLHVKLVLGHGKRIYGIQRRDILVDSGDHRGGCVFAEFEDIQPGLYTIICSLFDAGQTGDYTLRVDSTSNIVLKQIPRDGAGLRSIKLAEACFGVDVHRVAAPLYVHRLASYTIVARFKRAMSPRSHRGVLARSPLRISVEVGRGPTRTFLVSSESGEYADTATVRSESVNLEPDLNMNGNMWLVLDRLSRPGGPVEEFYEVELYFDVPGKPCSLGVWRNWDD</sequence>
<dbReference type="InterPro" id="IPR036213">
    <property type="entry name" value="Calpain_III_sf"/>
</dbReference>
<gene>
    <name evidence="8" type="ORF">BDV95DRAFT_630213</name>
</gene>
<dbReference type="OrthoDB" id="167576at2759"/>
<comment type="caution">
    <text evidence="8">The sequence shown here is derived from an EMBL/GenBank/DDBJ whole genome shotgun (WGS) entry which is preliminary data.</text>
</comment>
<dbReference type="Gene3D" id="2.60.120.380">
    <property type="match status" value="1"/>
</dbReference>
<feature type="active site" evidence="5">
    <location>
        <position position="516"/>
    </location>
</feature>
<dbReference type="GO" id="GO:0004198">
    <property type="term" value="F:calcium-dependent cysteine-type endopeptidase activity"/>
    <property type="evidence" value="ECO:0007669"/>
    <property type="project" value="InterPro"/>
</dbReference>
<dbReference type="Pfam" id="PF25435">
    <property type="entry name" value="PalB_C"/>
    <property type="match status" value="1"/>
</dbReference>
<dbReference type="InterPro" id="IPR038765">
    <property type="entry name" value="Papain-like_cys_pep_sf"/>
</dbReference>
<dbReference type="PROSITE" id="PS50203">
    <property type="entry name" value="CALPAIN_CAT"/>
    <property type="match status" value="1"/>
</dbReference>
<keyword evidence="3 5" id="KW-0378">Hydrolase</keyword>
<evidence type="ECO:0000256" key="2">
    <source>
        <dbReference type="ARBA" id="ARBA00022670"/>
    </source>
</evidence>
<feature type="domain" description="Calpain catalytic" evidence="7">
    <location>
        <begin position="265"/>
        <end position="598"/>
    </location>
</feature>
<organism evidence="8 9">
    <name type="scientific">Massariosphaeria phaeospora</name>
    <dbReference type="NCBI Taxonomy" id="100035"/>
    <lineage>
        <taxon>Eukaryota</taxon>
        <taxon>Fungi</taxon>
        <taxon>Dikarya</taxon>
        <taxon>Ascomycota</taxon>
        <taxon>Pezizomycotina</taxon>
        <taxon>Dothideomycetes</taxon>
        <taxon>Pleosporomycetidae</taxon>
        <taxon>Pleosporales</taxon>
        <taxon>Pleosporales incertae sedis</taxon>
        <taxon>Massariosphaeria</taxon>
    </lineage>
</organism>
<dbReference type="SUPFAM" id="SSF49758">
    <property type="entry name" value="Calpain large subunit, middle domain (domain III)"/>
    <property type="match status" value="2"/>
</dbReference>
<protein>
    <submittedName>
        <fullName evidence="8">Calpain-like protease palB/rim-13</fullName>
    </submittedName>
</protein>
<evidence type="ECO:0000259" key="7">
    <source>
        <dbReference type="PROSITE" id="PS50203"/>
    </source>
</evidence>
<keyword evidence="4 5" id="KW-0788">Thiol protease</keyword>
<dbReference type="InterPro" id="IPR022683">
    <property type="entry name" value="Calpain_III"/>
</dbReference>
<dbReference type="GO" id="GO:0006508">
    <property type="term" value="P:proteolysis"/>
    <property type="evidence" value="ECO:0007669"/>
    <property type="project" value="UniProtKB-KW"/>
</dbReference>